<accession>A0A1H9K1N9</accession>
<evidence type="ECO:0000313" key="4">
    <source>
        <dbReference type="EMBL" id="SEQ92908.1"/>
    </source>
</evidence>
<keyword evidence="3" id="KW-1133">Transmembrane helix</keyword>
<dbReference type="GO" id="GO:0007155">
    <property type="term" value="P:cell adhesion"/>
    <property type="evidence" value="ECO:0007669"/>
    <property type="project" value="InterPro"/>
</dbReference>
<keyword evidence="5" id="KW-1185">Reference proteome</keyword>
<keyword evidence="3" id="KW-0472">Membrane</keyword>
<evidence type="ECO:0000256" key="2">
    <source>
        <dbReference type="SAM" id="MobiDB-lite"/>
    </source>
</evidence>
<feature type="transmembrane region" description="Helical" evidence="3">
    <location>
        <begin position="6"/>
        <end position="28"/>
    </location>
</feature>
<dbReference type="AlphaFoldDB" id="A0A1H9K1N9"/>
<keyword evidence="3" id="KW-0812">Transmembrane</keyword>
<evidence type="ECO:0000256" key="3">
    <source>
        <dbReference type="SAM" id="Phobius"/>
    </source>
</evidence>
<sequence length="95" mass="10038">MHTSHSGTITVVAVVLLVATVPVLWGIADVRETQAVDREQADLVDSTVPTRQAPNDYDGDGIRDNADQCPTRPETTNGFQDGDGCPDVVETTGAS</sequence>
<dbReference type="SUPFAM" id="SSF103647">
    <property type="entry name" value="TSP type-3 repeat"/>
    <property type="match status" value="1"/>
</dbReference>
<feature type="region of interest" description="Disordered" evidence="2">
    <location>
        <begin position="41"/>
        <end position="95"/>
    </location>
</feature>
<keyword evidence="1" id="KW-0732">Signal</keyword>
<dbReference type="Pfam" id="PF02412">
    <property type="entry name" value="TSP_3"/>
    <property type="match status" value="1"/>
</dbReference>
<name>A0A1H9K1N9_9EURY</name>
<dbReference type="InterPro" id="IPR003367">
    <property type="entry name" value="Thrombospondin_3-like_rpt"/>
</dbReference>
<dbReference type="GO" id="GO:0005509">
    <property type="term" value="F:calcium ion binding"/>
    <property type="evidence" value="ECO:0007669"/>
    <property type="project" value="InterPro"/>
</dbReference>
<dbReference type="InterPro" id="IPR028974">
    <property type="entry name" value="TSP_type-3_rpt"/>
</dbReference>
<dbReference type="STRING" id="1186196.SAMN04489841_2765"/>
<dbReference type="EMBL" id="FOFD01000003">
    <property type="protein sequence ID" value="SEQ92908.1"/>
    <property type="molecule type" value="Genomic_DNA"/>
</dbReference>
<protein>
    <submittedName>
        <fullName evidence="4">Thrombospondin type 3 repeat-containing protein</fullName>
    </submittedName>
</protein>
<dbReference type="Proteomes" id="UP000199114">
    <property type="component" value="Unassembled WGS sequence"/>
</dbReference>
<organism evidence="4 5">
    <name type="scientific">Natrinema salaciae</name>
    <dbReference type="NCBI Taxonomy" id="1186196"/>
    <lineage>
        <taxon>Archaea</taxon>
        <taxon>Methanobacteriati</taxon>
        <taxon>Methanobacteriota</taxon>
        <taxon>Stenosarchaea group</taxon>
        <taxon>Halobacteria</taxon>
        <taxon>Halobacteriales</taxon>
        <taxon>Natrialbaceae</taxon>
        <taxon>Natrinema</taxon>
    </lineage>
</organism>
<evidence type="ECO:0000313" key="5">
    <source>
        <dbReference type="Proteomes" id="UP000199114"/>
    </source>
</evidence>
<evidence type="ECO:0000256" key="1">
    <source>
        <dbReference type="ARBA" id="ARBA00022729"/>
    </source>
</evidence>
<dbReference type="RefSeq" id="WP_090618284.1">
    <property type="nucleotide sequence ID" value="NZ_FOFD01000003.1"/>
</dbReference>
<dbReference type="Gene3D" id="4.10.1080.10">
    <property type="entry name" value="TSP type-3 repeat"/>
    <property type="match status" value="1"/>
</dbReference>
<proteinExistence type="predicted"/>
<gene>
    <name evidence="4" type="ORF">SAMN04489841_2765</name>
</gene>
<reference evidence="5" key="1">
    <citation type="submission" date="2016-10" db="EMBL/GenBank/DDBJ databases">
        <authorList>
            <person name="Varghese N."/>
            <person name="Submissions S."/>
        </authorList>
    </citation>
    <scope>NUCLEOTIDE SEQUENCE [LARGE SCALE GENOMIC DNA]</scope>
    <source>
        <strain evidence="5">DSM 25055</strain>
    </source>
</reference>
<dbReference type="OrthoDB" id="2442at2157"/>